<dbReference type="RefSeq" id="WP_386753754.1">
    <property type="nucleotide sequence ID" value="NZ_JBHSNM010000001.1"/>
</dbReference>
<keyword evidence="1" id="KW-0472">Membrane</keyword>
<organism evidence="2 3">
    <name type="scientific">Lysobacter yangpyeongensis</name>
    <dbReference type="NCBI Taxonomy" id="346182"/>
    <lineage>
        <taxon>Bacteria</taxon>
        <taxon>Pseudomonadati</taxon>
        <taxon>Pseudomonadota</taxon>
        <taxon>Gammaproteobacteria</taxon>
        <taxon>Lysobacterales</taxon>
        <taxon>Lysobacteraceae</taxon>
        <taxon>Lysobacter</taxon>
    </lineage>
</organism>
<keyword evidence="1" id="KW-0812">Transmembrane</keyword>
<sequence>MLKRVHAKHQAGVTLVELMIGLTLGLIVSGAAISLVASISQSNGETIRATRLTQELRSLSDIVTLEARRAHGVTDPLANVGMGDDAPVSACDIAPVASASCLKIGYDCDTAAGTGKFRTFSYANGQMLLATATDAAPACGTGSVLNSSELALDAVSISAVADGSINLVLTGHLTSDATSTSRTLKRTIWPRSALVAP</sequence>
<reference evidence="3" key="1">
    <citation type="journal article" date="2019" name="Int. J. Syst. Evol. Microbiol.">
        <title>The Global Catalogue of Microorganisms (GCM) 10K type strain sequencing project: providing services to taxonomists for standard genome sequencing and annotation.</title>
        <authorList>
            <consortium name="The Broad Institute Genomics Platform"/>
            <consortium name="The Broad Institute Genome Sequencing Center for Infectious Disease"/>
            <person name="Wu L."/>
            <person name="Ma J."/>
        </authorList>
    </citation>
    <scope>NUCLEOTIDE SEQUENCE [LARGE SCALE GENOMIC DNA]</scope>
    <source>
        <strain evidence="3">KACC 11407</strain>
    </source>
</reference>
<feature type="transmembrane region" description="Helical" evidence="1">
    <location>
        <begin position="12"/>
        <end position="37"/>
    </location>
</feature>
<keyword evidence="1" id="KW-1133">Transmembrane helix</keyword>
<evidence type="ECO:0000313" key="3">
    <source>
        <dbReference type="Proteomes" id="UP001596036"/>
    </source>
</evidence>
<name>A0ABW0SKW7_9GAMM</name>
<protein>
    <submittedName>
        <fullName evidence="2">PilW family protein</fullName>
    </submittedName>
</protein>
<dbReference type="EMBL" id="JBHSNM010000001">
    <property type="protein sequence ID" value="MFC5569595.1"/>
    <property type="molecule type" value="Genomic_DNA"/>
</dbReference>
<comment type="caution">
    <text evidence="2">The sequence shown here is derived from an EMBL/GenBank/DDBJ whole genome shotgun (WGS) entry which is preliminary data.</text>
</comment>
<dbReference type="InterPro" id="IPR012902">
    <property type="entry name" value="N_methyl_site"/>
</dbReference>
<dbReference type="Pfam" id="PF07963">
    <property type="entry name" value="N_methyl"/>
    <property type="match status" value="1"/>
</dbReference>
<accession>A0ABW0SKW7</accession>
<dbReference type="PROSITE" id="PS00409">
    <property type="entry name" value="PROKAR_NTER_METHYL"/>
    <property type="match status" value="1"/>
</dbReference>
<proteinExistence type="predicted"/>
<evidence type="ECO:0000256" key="1">
    <source>
        <dbReference type="SAM" id="Phobius"/>
    </source>
</evidence>
<gene>
    <name evidence="2" type="ORF">ACFPN1_05930</name>
</gene>
<evidence type="ECO:0000313" key="2">
    <source>
        <dbReference type="EMBL" id="MFC5569595.1"/>
    </source>
</evidence>
<keyword evidence="3" id="KW-1185">Reference proteome</keyword>
<dbReference type="Proteomes" id="UP001596036">
    <property type="component" value="Unassembled WGS sequence"/>
</dbReference>